<dbReference type="Proteomes" id="UP001220610">
    <property type="component" value="Chromosome"/>
</dbReference>
<dbReference type="FunFam" id="2.170.130.10:FF:000008">
    <property type="entry name" value="SusC/RagA family TonB-linked outer membrane protein"/>
    <property type="match status" value="1"/>
</dbReference>
<evidence type="ECO:0000256" key="3">
    <source>
        <dbReference type="ARBA" id="ARBA00022452"/>
    </source>
</evidence>
<keyword evidence="2 7" id="KW-0813">Transport</keyword>
<organism evidence="9 10">
    <name type="scientific">Candidatus Pseudobacter hemicellulosilyticus</name>
    <dbReference type="NCBI Taxonomy" id="3121375"/>
    <lineage>
        <taxon>Bacteria</taxon>
        <taxon>Pseudomonadati</taxon>
        <taxon>Bacteroidota</taxon>
        <taxon>Chitinophagia</taxon>
        <taxon>Chitinophagales</taxon>
        <taxon>Chitinophagaceae</taxon>
        <taxon>Pseudobacter</taxon>
    </lineage>
</organism>
<evidence type="ECO:0000256" key="6">
    <source>
        <dbReference type="ARBA" id="ARBA00023237"/>
    </source>
</evidence>
<evidence type="ECO:0000256" key="5">
    <source>
        <dbReference type="ARBA" id="ARBA00023136"/>
    </source>
</evidence>
<keyword evidence="6 7" id="KW-0998">Cell outer membrane</keyword>
<dbReference type="InterPro" id="IPR012910">
    <property type="entry name" value="Plug_dom"/>
</dbReference>
<protein>
    <submittedName>
        <fullName evidence="9">TonB-dependent receptor</fullName>
    </submittedName>
</protein>
<keyword evidence="5 7" id="KW-0472">Membrane</keyword>
<dbReference type="Gene3D" id="2.170.130.10">
    <property type="entry name" value="TonB-dependent receptor, plug domain"/>
    <property type="match status" value="1"/>
</dbReference>
<name>A0AAJ5WU38_9BACT</name>
<dbReference type="Pfam" id="PF07715">
    <property type="entry name" value="Plug"/>
    <property type="match status" value="1"/>
</dbReference>
<dbReference type="Pfam" id="PF13715">
    <property type="entry name" value="CarbopepD_reg_2"/>
    <property type="match status" value="1"/>
</dbReference>
<comment type="subcellular location">
    <subcellularLocation>
        <location evidence="1 7">Cell outer membrane</location>
        <topology evidence="1 7">Multi-pass membrane protein</topology>
    </subcellularLocation>
</comment>
<dbReference type="NCBIfam" id="TIGR04057">
    <property type="entry name" value="SusC_RagA_signa"/>
    <property type="match status" value="1"/>
</dbReference>
<reference evidence="9" key="1">
    <citation type="submission" date="2023-03" db="EMBL/GenBank/DDBJ databases">
        <title>Andean soil-derived lignocellulolytic bacterial consortium as a source of novel taxa and putative plastic-active enzymes.</title>
        <authorList>
            <person name="Diaz-Garcia L."/>
            <person name="Chuvochina M."/>
            <person name="Feuerriegel G."/>
            <person name="Bunk B."/>
            <person name="Sproer C."/>
            <person name="Streit W.R."/>
            <person name="Rodriguez L.M."/>
            <person name="Overmann J."/>
            <person name="Jimenez D.J."/>
        </authorList>
    </citation>
    <scope>NUCLEOTIDE SEQUENCE</scope>
    <source>
        <strain evidence="9">MAG 7</strain>
    </source>
</reference>
<evidence type="ECO:0000256" key="7">
    <source>
        <dbReference type="PROSITE-ProRule" id="PRU01360"/>
    </source>
</evidence>
<dbReference type="InterPro" id="IPR036942">
    <property type="entry name" value="Beta-barrel_TonB_sf"/>
</dbReference>
<dbReference type="AlphaFoldDB" id="A0AAJ5WU38"/>
<dbReference type="Gene3D" id="2.40.170.20">
    <property type="entry name" value="TonB-dependent receptor, beta-barrel domain"/>
    <property type="match status" value="1"/>
</dbReference>
<dbReference type="EMBL" id="CP119311">
    <property type="protein sequence ID" value="WEK37141.1"/>
    <property type="molecule type" value="Genomic_DNA"/>
</dbReference>
<evidence type="ECO:0000313" key="10">
    <source>
        <dbReference type="Proteomes" id="UP001220610"/>
    </source>
</evidence>
<dbReference type="InterPro" id="IPR023997">
    <property type="entry name" value="TonB-dep_OMP_SusC/RagA_CS"/>
</dbReference>
<dbReference type="NCBIfam" id="TIGR04056">
    <property type="entry name" value="OMP_RagA_SusC"/>
    <property type="match status" value="1"/>
</dbReference>
<dbReference type="SUPFAM" id="SSF49464">
    <property type="entry name" value="Carboxypeptidase regulatory domain-like"/>
    <property type="match status" value="1"/>
</dbReference>
<evidence type="ECO:0000256" key="2">
    <source>
        <dbReference type="ARBA" id="ARBA00022448"/>
    </source>
</evidence>
<dbReference type="Gene3D" id="2.60.40.1120">
    <property type="entry name" value="Carboxypeptidase-like, regulatory domain"/>
    <property type="match status" value="1"/>
</dbReference>
<accession>A0AAJ5WU38</accession>
<dbReference type="InterPro" id="IPR037066">
    <property type="entry name" value="Plug_dom_sf"/>
</dbReference>
<comment type="similarity">
    <text evidence="7">Belongs to the TonB-dependent receptor family.</text>
</comment>
<evidence type="ECO:0000259" key="8">
    <source>
        <dbReference type="Pfam" id="PF07715"/>
    </source>
</evidence>
<dbReference type="InterPro" id="IPR023996">
    <property type="entry name" value="TonB-dep_OMP_SusC/RagA"/>
</dbReference>
<keyword evidence="9" id="KW-0675">Receptor</keyword>
<dbReference type="PROSITE" id="PS52016">
    <property type="entry name" value="TONB_DEPENDENT_REC_3"/>
    <property type="match status" value="1"/>
</dbReference>
<sequence>MKFTILFILLGMAQVQAKVHGQGSITLDLQQTSIEKVLNRIEKNGEFRFLYNYDLQSLRKKVSIKVERSSLSETLRKLFRDTDLAYKVLANNLVVVISTNAARQDIRITGKVTGPNNEPLPGVSVQVIGATTGTSTNNDGEYALTADPKATLRFSYIGYESKDVPVNGQNIVNAQLAASDKQMDQVVVVGYGAQRKGDITGAVATVRAADFNDRPIVNAAQALQGQAAGVNVMAPSGKPGWALAVSIRGNTSLNAVNDPLYVVDGVIVRNIDFLNPQDIESFSVLKDASSAAIYGASGANGVVLITTKKGASGQGKISISAYTGFSNFPKTMGVLDRQQYLDLMSELEYTDNNPGNTDWQKETFGTGREHSLQLALSGGNAGNRYYVSLGYQKQKGVVAPADYGRYSARVNLDSKVKEWLSFTTNINYARSEFVDVADNAGVARGGTILSALTSPPTIGIYNEDGTFTSNPNKGGWENPISAAFGPDQKSRDNRFIGNLTADARIIPGLNFRSNFGAEFQSTRWDYFLDPYRTDYGRSQKGYGKSTSTQRFVWLWENTLNYTKKFGEHNLTALAGTTIQESRWQETYGEGRDFPNAAVRTLNAAAIKLINRTNESEWAKRSYLGRVNYGYDDRYLLTANIRYDGSSRFPGDSRYGWFPSIAAAWRISNELFMGNQGLFSDLKLRVGWGKTGNDEGIGDYNYYPLFVPDGLGGIEFKNLPKPGLTWEKTDQTNIGLDMSFLNNRISIVLDGYIKKTTDLLVSVQPPPSSGFEPQVYNVGAIENKGFEFSVNALAVNTNLKWTINANFSTNRNRVTDLGEFTRTLSYAGVYERGDAIRVEKGRPLGAMYGYVSNGVDPATGMLVYEDLDKDGSITSEGDRTYIGNAQPDFIYGITNSFRFQQFELSFFLQGTQGNDLFNASRIELESMNDSKNQSTAVLDRWKTAGQLTSIPKAIKGSTENTQISSRYVEDGSYLRMRAITLSYAFRPTLLECWGLSRLNLYATAQNLFTITNYSGFDPEVSQFNNDRRQMGIDYGTYPQSRSFIFGVNVDF</sequence>
<gene>
    <name evidence="9" type="ORF">P0Y53_06480</name>
</gene>
<evidence type="ECO:0000256" key="4">
    <source>
        <dbReference type="ARBA" id="ARBA00022692"/>
    </source>
</evidence>
<dbReference type="InterPro" id="IPR039426">
    <property type="entry name" value="TonB-dep_rcpt-like"/>
</dbReference>
<evidence type="ECO:0000313" key="9">
    <source>
        <dbReference type="EMBL" id="WEK37141.1"/>
    </source>
</evidence>
<dbReference type="GO" id="GO:0009279">
    <property type="term" value="C:cell outer membrane"/>
    <property type="evidence" value="ECO:0007669"/>
    <property type="project" value="UniProtKB-SubCell"/>
</dbReference>
<feature type="domain" description="TonB-dependent receptor plug" evidence="8">
    <location>
        <begin position="197"/>
        <end position="302"/>
    </location>
</feature>
<keyword evidence="4 7" id="KW-0812">Transmembrane</keyword>
<keyword evidence="3 7" id="KW-1134">Transmembrane beta strand</keyword>
<evidence type="ECO:0000256" key="1">
    <source>
        <dbReference type="ARBA" id="ARBA00004571"/>
    </source>
</evidence>
<proteinExistence type="inferred from homology"/>
<dbReference type="SUPFAM" id="SSF56935">
    <property type="entry name" value="Porins"/>
    <property type="match status" value="1"/>
</dbReference>
<dbReference type="InterPro" id="IPR008969">
    <property type="entry name" value="CarboxyPept-like_regulatory"/>
</dbReference>